<evidence type="ECO:0000313" key="2">
    <source>
        <dbReference type="WBParaSite" id="JU765_v2.g10093.t1"/>
    </source>
</evidence>
<accession>A0AC34PUI9</accession>
<dbReference type="WBParaSite" id="JU765_v2.g10093.t1">
    <property type="protein sequence ID" value="JU765_v2.g10093.t1"/>
    <property type="gene ID" value="JU765_v2.g10093"/>
</dbReference>
<reference evidence="2" key="1">
    <citation type="submission" date="2022-11" db="UniProtKB">
        <authorList>
            <consortium name="WormBaseParasite"/>
        </authorList>
    </citation>
    <scope>IDENTIFICATION</scope>
</reference>
<name>A0AC34PUI9_9BILA</name>
<dbReference type="Proteomes" id="UP000887576">
    <property type="component" value="Unplaced"/>
</dbReference>
<organism evidence="1 2">
    <name type="scientific">Panagrolaimus sp. JU765</name>
    <dbReference type="NCBI Taxonomy" id="591449"/>
    <lineage>
        <taxon>Eukaryota</taxon>
        <taxon>Metazoa</taxon>
        <taxon>Ecdysozoa</taxon>
        <taxon>Nematoda</taxon>
        <taxon>Chromadorea</taxon>
        <taxon>Rhabditida</taxon>
        <taxon>Tylenchina</taxon>
        <taxon>Panagrolaimomorpha</taxon>
        <taxon>Panagrolaimoidea</taxon>
        <taxon>Panagrolaimidae</taxon>
        <taxon>Panagrolaimus</taxon>
    </lineage>
</organism>
<proteinExistence type="predicted"/>
<protein>
    <submittedName>
        <fullName evidence="2">Dynein light chain</fullName>
    </submittedName>
</protein>
<evidence type="ECO:0000313" key="1">
    <source>
        <dbReference type="Proteomes" id="UP000887576"/>
    </source>
</evidence>
<sequence length="95" mass="10982">MSDPVAKYYEPTVKSTDMSESLQAEVFQVANEALSKFKIEKDVAVFIKEEFDKRHGSSWHCVVGRNFGSFVSHETNTFIYFYLNHVAIMLYKTAF</sequence>